<protein>
    <submittedName>
        <fullName evidence="1">Uncharacterized protein</fullName>
    </submittedName>
</protein>
<sequence length="182" mass="19853">MSFQLSADMPHDRLFIAARSKPRAEEEQQQQQQQQAIVPDASQATGLEWVSPQTQKAAGTEIGNNDFHIDSSLGDGDIAVISSNVPTQITPSSVQSDNPVVARMLKSFRTAYRNSKSHNLLFGQFFANVEVAALGLGLSLLGIGPAQIARIQSEVREEALAEIDNKLKQDWAYSKALFEIVG</sequence>
<organism evidence="1 2">
    <name type="scientific">candidate division WOR-1 bacterium RIFCSPLOWO2_02_FULL_46_20</name>
    <dbReference type="NCBI Taxonomy" id="1802567"/>
    <lineage>
        <taxon>Bacteria</taxon>
        <taxon>Bacillati</taxon>
        <taxon>Saganbacteria</taxon>
    </lineage>
</organism>
<accession>A0A1F4RGZ7</accession>
<gene>
    <name evidence="1" type="ORF">A3H38_06425</name>
</gene>
<name>A0A1F4RGZ7_UNCSA</name>
<dbReference type="AlphaFoldDB" id="A0A1F4RGZ7"/>
<reference evidence="1 2" key="1">
    <citation type="journal article" date="2016" name="Nat. Commun.">
        <title>Thousands of microbial genomes shed light on interconnected biogeochemical processes in an aquifer system.</title>
        <authorList>
            <person name="Anantharaman K."/>
            <person name="Brown C.T."/>
            <person name="Hug L.A."/>
            <person name="Sharon I."/>
            <person name="Castelle C.J."/>
            <person name="Probst A.J."/>
            <person name="Thomas B.C."/>
            <person name="Singh A."/>
            <person name="Wilkins M.J."/>
            <person name="Karaoz U."/>
            <person name="Brodie E.L."/>
            <person name="Williams K.H."/>
            <person name="Hubbard S.S."/>
            <person name="Banfield J.F."/>
        </authorList>
    </citation>
    <scope>NUCLEOTIDE SEQUENCE [LARGE SCALE GENOMIC DNA]</scope>
</reference>
<proteinExistence type="predicted"/>
<dbReference type="Proteomes" id="UP000176938">
    <property type="component" value="Unassembled WGS sequence"/>
</dbReference>
<comment type="caution">
    <text evidence="1">The sequence shown here is derived from an EMBL/GenBank/DDBJ whole genome shotgun (WGS) entry which is preliminary data.</text>
</comment>
<evidence type="ECO:0000313" key="1">
    <source>
        <dbReference type="EMBL" id="OGC07440.1"/>
    </source>
</evidence>
<dbReference type="EMBL" id="METP01000004">
    <property type="protein sequence ID" value="OGC07440.1"/>
    <property type="molecule type" value="Genomic_DNA"/>
</dbReference>
<evidence type="ECO:0000313" key="2">
    <source>
        <dbReference type="Proteomes" id="UP000176938"/>
    </source>
</evidence>